<dbReference type="AlphaFoldDB" id="A0A0E0SM60"/>
<reference evidence="1 3" key="4">
    <citation type="journal article" date="2015" name="BMC Genomics">
        <title>The completed genome sequence of the pathogenic ascomycete fungus Fusarium graminearum.</title>
        <authorList>
            <person name="King R."/>
            <person name="Urban M."/>
            <person name="Hammond-Kosack M.C."/>
            <person name="Hassani-Pak K."/>
            <person name="Hammond-Kosack K.E."/>
        </authorList>
    </citation>
    <scope>NUCLEOTIDE SEQUENCE [LARGE SCALE GENOMIC DNA]</scope>
    <source>
        <strain evidence="3">ATCC MYA-4620 / CBS 123657 / FGSC 9075 / NRRL 31084 / PH-1</strain>
        <strain evidence="1">PH-1</strain>
    </source>
</reference>
<keyword evidence="3" id="KW-1185">Reference proteome</keyword>
<sequence>MYRGLDVAANQNQFVSQPVSSNGFFIGRHRRSVA</sequence>
<name>A0A0E0SM60_GIBZE</name>
<evidence type="ECO:0000313" key="1">
    <source>
        <dbReference type="EMBL" id="CEF87523.1"/>
    </source>
</evidence>
<organism evidence="2">
    <name type="scientific">Gibberella zeae (strain ATCC MYA-4620 / CBS 123657 / FGSC 9075 / NRRL 31084 / PH-1)</name>
    <name type="common">Wheat head blight fungus</name>
    <name type="synonym">Fusarium graminearum</name>
    <dbReference type="NCBI Taxonomy" id="229533"/>
    <lineage>
        <taxon>Eukaryota</taxon>
        <taxon>Fungi</taxon>
        <taxon>Dikarya</taxon>
        <taxon>Ascomycota</taxon>
        <taxon>Pezizomycotina</taxon>
        <taxon>Sordariomycetes</taxon>
        <taxon>Hypocreomycetidae</taxon>
        <taxon>Hypocreales</taxon>
        <taxon>Nectriaceae</taxon>
        <taxon>Fusarium</taxon>
    </lineage>
</organism>
<evidence type="ECO:0000313" key="3">
    <source>
        <dbReference type="Proteomes" id="UP000070720"/>
    </source>
</evidence>
<dbReference type="Proteomes" id="UP000070720">
    <property type="component" value="Chromosome 3"/>
</dbReference>
<reference evidence="2 3" key="1">
    <citation type="journal article" date="2007" name="Science">
        <title>The Fusarium graminearum genome reveals a link between localized polymorphism and pathogen specialization.</title>
        <authorList>
            <person name="Cuomo C.A."/>
            <person name="Gueldener U."/>
            <person name="Xu J.-R."/>
            <person name="Trail F."/>
            <person name="Turgeon B.G."/>
            <person name="Di Pietro A."/>
            <person name="Walton J.D."/>
            <person name="Ma L.-J."/>
            <person name="Baker S.E."/>
            <person name="Rep M."/>
            <person name="Adam G."/>
            <person name="Antoniw J."/>
            <person name="Baldwin T."/>
            <person name="Calvo S.E."/>
            <person name="Chang Y.-L."/>
            <person name="DeCaprio D."/>
            <person name="Gale L.R."/>
            <person name="Gnerre S."/>
            <person name="Goswami R.S."/>
            <person name="Hammond-Kosack K."/>
            <person name="Harris L.J."/>
            <person name="Hilburn K."/>
            <person name="Kennell J.C."/>
            <person name="Kroken S."/>
            <person name="Magnuson J.K."/>
            <person name="Mannhaupt G."/>
            <person name="Mauceli E.W."/>
            <person name="Mewes H.-W."/>
            <person name="Mitterbauer R."/>
            <person name="Muehlbauer G."/>
            <person name="Muensterkoetter M."/>
            <person name="Nelson D."/>
            <person name="O'Donnell K."/>
            <person name="Ouellet T."/>
            <person name="Qi W."/>
            <person name="Quesneville H."/>
            <person name="Roncero M.I.G."/>
            <person name="Seong K.-Y."/>
            <person name="Tetko I.V."/>
            <person name="Urban M."/>
            <person name="Waalwijk C."/>
            <person name="Ward T.J."/>
            <person name="Yao J."/>
            <person name="Birren B.W."/>
            <person name="Kistler H.C."/>
        </authorList>
    </citation>
    <scope>NUCLEOTIDE SEQUENCE [LARGE SCALE GENOMIC DNA]</scope>
    <source>
        <strain evidence="3">ATCC MYA-4620 / CBS 123657 / FGSC 9075 / NRRL 31084 / PH-1</strain>
        <strain evidence="2">PH-1 / ATCC MYA-4620 / FGSC 9075 / NRRL 31084</strain>
    </source>
</reference>
<evidence type="ECO:0000313" key="2">
    <source>
        <dbReference type="EnsemblFungi" id="CEF87523"/>
    </source>
</evidence>
<reference evidence="2" key="5">
    <citation type="submission" date="2017-01" db="UniProtKB">
        <authorList>
            <consortium name="EnsemblFungi"/>
        </authorList>
    </citation>
    <scope>IDENTIFICATION</scope>
    <source>
        <strain evidence="2">PH-1 / ATCC MYA-4620 / FGSC 9075 / NRRL 31084</strain>
    </source>
</reference>
<reference key="3">
    <citation type="submission" date="2014-02" db="EMBL/GenBank/DDBJ databases">
        <title>A revised Fusarium graminearum genomic reference sequence using whole shotgun re-sequencing.</title>
        <authorList>
            <person name="King R."/>
            <person name="Urban M."/>
            <person name="Hassani-Pak K."/>
            <person name="Hammond-Kosack K."/>
        </authorList>
    </citation>
    <scope>NUCLEOTIDE SEQUENCE</scope>
    <source>
        <strain>PH-1</strain>
    </source>
</reference>
<protein>
    <submittedName>
        <fullName evidence="1">Chromosome 3, complete genome</fullName>
    </submittedName>
</protein>
<gene>
    <name evidence="1" type="ORF">FGRAMPH1_01T16133</name>
</gene>
<dbReference type="InParanoid" id="A0A0E0SM60"/>
<accession>A0A0E0SM60</accession>
<reference evidence="2 3" key="2">
    <citation type="journal article" date="2010" name="Nature">
        <title>Comparative genomics reveals mobile pathogenicity chromosomes in Fusarium.</title>
        <authorList>
            <person name="Ma L.J."/>
            <person name="van der Does H.C."/>
            <person name="Borkovich K.A."/>
            <person name="Coleman J.J."/>
            <person name="Daboussi M.J."/>
            <person name="Di Pietro A."/>
            <person name="Dufresne M."/>
            <person name="Freitag M."/>
            <person name="Grabherr M."/>
            <person name="Henrissat B."/>
            <person name="Houterman P.M."/>
            <person name="Kang S."/>
            <person name="Shim W.B."/>
            <person name="Woloshuk C."/>
            <person name="Xie X."/>
            <person name="Xu J.R."/>
            <person name="Antoniw J."/>
            <person name="Baker S.E."/>
            <person name="Bluhm B.H."/>
            <person name="Breakspear A."/>
            <person name="Brown D.W."/>
            <person name="Butchko R.A."/>
            <person name="Chapman S."/>
            <person name="Coulson R."/>
            <person name="Coutinho P.M."/>
            <person name="Danchin E.G."/>
            <person name="Diener A."/>
            <person name="Gale L.R."/>
            <person name="Gardiner D.M."/>
            <person name="Goff S."/>
            <person name="Hammond-Kosack K.E."/>
            <person name="Hilburn K."/>
            <person name="Hua-Van A."/>
            <person name="Jonkers W."/>
            <person name="Kazan K."/>
            <person name="Kodira C.D."/>
            <person name="Koehrsen M."/>
            <person name="Kumar L."/>
            <person name="Lee Y.H."/>
            <person name="Li L."/>
            <person name="Manners J.M."/>
            <person name="Miranda-Saavedra D."/>
            <person name="Mukherjee M."/>
            <person name="Park G."/>
            <person name="Park J."/>
            <person name="Park S.Y."/>
            <person name="Proctor R.H."/>
            <person name="Regev A."/>
            <person name="Ruiz-Roldan M.C."/>
            <person name="Sain D."/>
            <person name="Sakthikumar S."/>
            <person name="Sykes S."/>
            <person name="Schwartz D.C."/>
            <person name="Turgeon B.G."/>
            <person name="Wapinski I."/>
            <person name="Yoder O."/>
            <person name="Young S."/>
            <person name="Zeng Q."/>
            <person name="Zhou S."/>
            <person name="Galagan J."/>
            <person name="Cuomo C.A."/>
            <person name="Kistler H.C."/>
            <person name="Rep M."/>
        </authorList>
    </citation>
    <scope>GENOME REANNOTATION</scope>
    <source>
        <strain evidence="3">ATCC MYA-4620 / CBS 123657 / FGSC 9075 / NRRL 31084 / PH-1</strain>
        <strain evidence="2">PH-1 / ATCC MYA-4620 / FGSC 9075 / NRRL 31084</strain>
    </source>
</reference>
<dbReference type="EnsemblFungi" id="CEF87523">
    <property type="protein sequence ID" value="CEF87523"/>
    <property type="gene ID" value="FGRRES_20227"/>
</dbReference>
<dbReference type="VEuPathDB" id="FungiDB:FGRAMPH1_01G16133"/>
<dbReference type="EMBL" id="HG970334">
    <property type="protein sequence ID" value="CEF87523.1"/>
    <property type="molecule type" value="Genomic_DNA"/>
</dbReference>
<proteinExistence type="predicted"/>